<dbReference type="AlphaFoldDB" id="A0A1I8BK43"/>
<evidence type="ECO:0000256" key="1">
    <source>
        <dbReference type="SAM" id="Phobius"/>
    </source>
</evidence>
<name>A0A1I8BK43_MELHA</name>
<accession>A0A1I8BK43</accession>
<protein>
    <submittedName>
        <fullName evidence="3">Uncharacterized protein</fullName>
    </submittedName>
</protein>
<feature type="transmembrane region" description="Helical" evidence="1">
    <location>
        <begin position="20"/>
        <end position="40"/>
    </location>
</feature>
<keyword evidence="1" id="KW-1133">Transmembrane helix</keyword>
<evidence type="ECO:0000313" key="3">
    <source>
        <dbReference type="WBParaSite" id="MhA1_Contig280.frz3.gene25"/>
    </source>
</evidence>
<sequence length="148" mass="17746">MEKYKKLSQNEGKITYRNNYLIILILAIFLIIIICSSLYGPNKINKDYEWIEQSQKQKSNRNKKYYEQWLEPLDFMREVPEFDHFIYTGLMYGGLGNQMYLFASLYAMGKMLNRTPAYIHDEPTMKKMETELAHVFPNFHSKIYFLVN</sequence>
<keyword evidence="1" id="KW-0812">Transmembrane</keyword>
<dbReference type="Proteomes" id="UP000095281">
    <property type="component" value="Unplaced"/>
</dbReference>
<dbReference type="WBParaSite" id="MhA1_Contig280.frz3.gene25">
    <property type="protein sequence ID" value="MhA1_Contig280.frz3.gene25"/>
    <property type="gene ID" value="MhA1_Contig280.frz3.gene25"/>
</dbReference>
<reference evidence="3" key="1">
    <citation type="submission" date="2016-11" db="UniProtKB">
        <authorList>
            <consortium name="WormBaseParasite"/>
        </authorList>
    </citation>
    <scope>IDENTIFICATION</scope>
</reference>
<keyword evidence="2" id="KW-1185">Reference proteome</keyword>
<feature type="transmembrane region" description="Helical" evidence="1">
    <location>
        <begin position="85"/>
        <end position="108"/>
    </location>
</feature>
<organism evidence="2 3">
    <name type="scientific">Meloidogyne hapla</name>
    <name type="common">Root-knot nematode worm</name>
    <dbReference type="NCBI Taxonomy" id="6305"/>
    <lineage>
        <taxon>Eukaryota</taxon>
        <taxon>Metazoa</taxon>
        <taxon>Ecdysozoa</taxon>
        <taxon>Nematoda</taxon>
        <taxon>Chromadorea</taxon>
        <taxon>Rhabditida</taxon>
        <taxon>Tylenchina</taxon>
        <taxon>Tylenchomorpha</taxon>
        <taxon>Tylenchoidea</taxon>
        <taxon>Meloidogynidae</taxon>
        <taxon>Meloidogyninae</taxon>
        <taxon>Meloidogyne</taxon>
    </lineage>
</organism>
<evidence type="ECO:0000313" key="2">
    <source>
        <dbReference type="Proteomes" id="UP000095281"/>
    </source>
</evidence>
<proteinExistence type="predicted"/>
<keyword evidence="1" id="KW-0472">Membrane</keyword>